<dbReference type="PANTHER" id="PTHR21362">
    <property type="entry name" value="ACROSIN-BINDING PROTEIN"/>
    <property type="match status" value="1"/>
</dbReference>
<dbReference type="Proteomes" id="UP000694423">
    <property type="component" value="Unplaced"/>
</dbReference>
<dbReference type="GO" id="GO:0001669">
    <property type="term" value="C:acrosomal vesicle"/>
    <property type="evidence" value="ECO:0007669"/>
    <property type="project" value="UniProtKB-SubCell"/>
</dbReference>
<dbReference type="Pfam" id="PF07222">
    <property type="entry name" value="PBP_sp32"/>
    <property type="match status" value="1"/>
</dbReference>
<evidence type="ECO:0000256" key="1">
    <source>
        <dbReference type="ARBA" id="ARBA00004218"/>
    </source>
</evidence>
<dbReference type="GO" id="GO:0005634">
    <property type="term" value="C:nucleus"/>
    <property type="evidence" value="ECO:0007669"/>
    <property type="project" value="TreeGrafter"/>
</dbReference>
<evidence type="ECO:0000313" key="9">
    <source>
        <dbReference type="Ensembl" id="ENSDNVP00000005771.1"/>
    </source>
</evidence>
<evidence type="ECO:0000256" key="4">
    <source>
        <dbReference type="ARBA" id="ARBA00022729"/>
    </source>
</evidence>
<reference evidence="9" key="2">
    <citation type="submission" date="2025-09" db="UniProtKB">
        <authorList>
            <consortium name="Ensembl"/>
        </authorList>
    </citation>
    <scope>IDENTIFICATION</scope>
</reference>
<protein>
    <recommendedName>
        <fullName evidence="2">Acrosin-binding protein</fullName>
    </recommendedName>
    <alternativeName>
        <fullName evidence="6">Acrosin-binding protein, 60 kDa form</fullName>
    </alternativeName>
    <alternativeName>
        <fullName evidence="7">Proacrosin-binding protein sp32</fullName>
    </alternativeName>
</protein>
<dbReference type="InterPro" id="IPR009865">
    <property type="entry name" value="Proacrosin-bd"/>
</dbReference>
<keyword evidence="5" id="KW-0968">Cytoplasmic vesicle</keyword>
<keyword evidence="10" id="KW-1185">Reference proteome</keyword>
<evidence type="ECO:0000256" key="3">
    <source>
        <dbReference type="ARBA" id="ARBA00022553"/>
    </source>
</evidence>
<evidence type="ECO:0000256" key="5">
    <source>
        <dbReference type="ARBA" id="ARBA00023329"/>
    </source>
</evidence>
<name>A0A8C4J9H4_DRONO</name>
<evidence type="ECO:0000256" key="6">
    <source>
        <dbReference type="ARBA" id="ARBA00032734"/>
    </source>
</evidence>
<comment type="function">
    <text evidence="8">Acrosomal protein that maintains proacrosin (pro-ACR) as an enzymatically inactive zymogen in the acrosome. Involved also in the acrosome formation.</text>
</comment>
<comment type="subcellular location">
    <subcellularLocation>
        <location evidence="1">Cytoplasmic vesicle</location>
        <location evidence="1">Secretory vesicle</location>
        <location evidence="1">Acrosome</location>
    </subcellularLocation>
</comment>
<evidence type="ECO:0000256" key="2">
    <source>
        <dbReference type="ARBA" id="ARBA00018940"/>
    </source>
</evidence>
<dbReference type="Ensembl" id="ENSDNVT00000006961.1">
    <property type="protein sequence ID" value="ENSDNVP00000005771.1"/>
    <property type="gene ID" value="ENSDNVG00000004139.1"/>
</dbReference>
<keyword evidence="4" id="KW-0732">Signal</keyword>
<dbReference type="AlphaFoldDB" id="A0A8C4J9H4"/>
<evidence type="ECO:0000256" key="7">
    <source>
        <dbReference type="ARBA" id="ARBA00033453"/>
    </source>
</evidence>
<reference evidence="9" key="1">
    <citation type="submission" date="2025-08" db="UniProtKB">
        <authorList>
            <consortium name="Ensembl"/>
        </authorList>
    </citation>
    <scope>IDENTIFICATION</scope>
</reference>
<dbReference type="PANTHER" id="PTHR21362:SF1">
    <property type="entry name" value="ACROSIN-BINDING PROTEIN"/>
    <property type="match status" value="1"/>
</dbReference>
<sequence>LESQFEISQPTLLRIYMLIPQGAKARQQGTPLSDREYRQFFRPLRAAHHASTACLIRALYSCQNPLIRGLDEYENHGVIPEGKTDHNFCGQAGRQTGVLRSQHWT</sequence>
<evidence type="ECO:0000313" key="10">
    <source>
        <dbReference type="Proteomes" id="UP000694423"/>
    </source>
</evidence>
<evidence type="ECO:0000256" key="8">
    <source>
        <dbReference type="ARBA" id="ARBA00045517"/>
    </source>
</evidence>
<proteinExistence type="predicted"/>
<organism evidence="9 10">
    <name type="scientific">Dromaius novaehollandiae</name>
    <name type="common">Emu</name>
    <dbReference type="NCBI Taxonomy" id="8790"/>
    <lineage>
        <taxon>Eukaryota</taxon>
        <taxon>Metazoa</taxon>
        <taxon>Chordata</taxon>
        <taxon>Craniata</taxon>
        <taxon>Vertebrata</taxon>
        <taxon>Euteleostomi</taxon>
        <taxon>Archelosauria</taxon>
        <taxon>Archosauria</taxon>
        <taxon>Dinosauria</taxon>
        <taxon>Saurischia</taxon>
        <taxon>Theropoda</taxon>
        <taxon>Coelurosauria</taxon>
        <taxon>Aves</taxon>
        <taxon>Palaeognathae</taxon>
        <taxon>Casuariiformes</taxon>
        <taxon>Dromaiidae</taxon>
        <taxon>Dromaius</taxon>
    </lineage>
</organism>
<accession>A0A8C4J9H4</accession>
<keyword evidence="3" id="KW-0597">Phosphoprotein</keyword>